<reference evidence="8 9" key="1">
    <citation type="submission" date="2016-10" db="EMBL/GenBank/DDBJ databases">
        <authorList>
            <person name="de Groot N.N."/>
        </authorList>
    </citation>
    <scope>NUCLEOTIDE SEQUENCE [LARGE SCALE GENOMIC DNA]</scope>
    <source>
        <strain evidence="8 9">DSM 23421</strain>
    </source>
</reference>
<evidence type="ECO:0000256" key="3">
    <source>
        <dbReference type="ARBA" id="ARBA00022729"/>
    </source>
</evidence>
<feature type="signal peptide" evidence="6">
    <location>
        <begin position="1"/>
        <end position="21"/>
    </location>
</feature>
<dbReference type="PROSITE" id="PS51257">
    <property type="entry name" value="PROKAR_LIPOPROTEIN"/>
    <property type="match status" value="1"/>
</dbReference>
<dbReference type="RefSeq" id="WP_091873255.1">
    <property type="nucleotide sequence ID" value="NZ_FNAO01000010.1"/>
</dbReference>
<dbReference type="EMBL" id="FNAO01000010">
    <property type="protein sequence ID" value="SDF04142.1"/>
    <property type="molecule type" value="Genomic_DNA"/>
</dbReference>
<evidence type="ECO:0000256" key="6">
    <source>
        <dbReference type="SAM" id="SignalP"/>
    </source>
</evidence>
<evidence type="ECO:0000256" key="4">
    <source>
        <dbReference type="ARBA" id="ARBA00023136"/>
    </source>
</evidence>
<feature type="domain" description="RagB/SusD" evidence="7">
    <location>
        <begin position="353"/>
        <end position="476"/>
    </location>
</feature>
<sequence>MKNVKFGLIAMLLMLSSGCNPDLEPVSYDEINPSIFPTSESDVEALVAAAYYPLRGSWWDGIHTTSENGLAFTLDSSTEILMGEYGIQEAGTYHSWTPDEEGATRPYDMFYNKISSMTLSIDRIEKSEAIESVKKLAIAEIKCARGFLAYELFDMYGPIVVAPLEVLLNPLQEEPLARLPYDEMVNFIEQNLLDASRDLKGPDKTPYGRFSQGMARMILIRLYLHEKRWADVETQANAIMAMGHYQLEEDYVGLWDLNGATDSKEVIFSIPSDYAGTSENQWQLMVLPSNYPDGAGWGTVQSSWAFYDSFEPDDVRKTNLIAEYTGTDGITYNRANPGDFIQLGPLALKINADADREGEFTTVDIILYRYADVLLSKAEAIANSDGAPNQEAIDLVNQIRTRAKIAPVALGDYSDLESFNTLILLERSHEYWCENGQYRSDLIRHGKFTEYNKDLVGPLSQSNKNKEVFPFSFERINEGKGKFLQNPGYTN</sequence>
<feature type="chain" id="PRO_5011432230" evidence="6">
    <location>
        <begin position="22"/>
        <end position="491"/>
    </location>
</feature>
<evidence type="ECO:0000259" key="7">
    <source>
        <dbReference type="Pfam" id="PF07980"/>
    </source>
</evidence>
<proteinExistence type="inferred from homology"/>
<keyword evidence="4" id="KW-0472">Membrane</keyword>
<dbReference type="SUPFAM" id="SSF48452">
    <property type="entry name" value="TPR-like"/>
    <property type="match status" value="1"/>
</dbReference>
<dbReference type="InterPro" id="IPR012944">
    <property type="entry name" value="SusD_RagB_dom"/>
</dbReference>
<dbReference type="Proteomes" id="UP000199109">
    <property type="component" value="Unassembled WGS sequence"/>
</dbReference>
<accession>A0A1G7HUK5</accession>
<gene>
    <name evidence="8" type="ORF">SAMN05421636_11056</name>
</gene>
<evidence type="ECO:0000256" key="2">
    <source>
        <dbReference type="ARBA" id="ARBA00006275"/>
    </source>
</evidence>
<evidence type="ECO:0000256" key="1">
    <source>
        <dbReference type="ARBA" id="ARBA00004442"/>
    </source>
</evidence>
<keyword evidence="5" id="KW-0998">Cell outer membrane</keyword>
<dbReference type="Pfam" id="PF07980">
    <property type="entry name" value="SusD_RagB"/>
    <property type="match status" value="1"/>
</dbReference>
<keyword evidence="3 6" id="KW-0732">Signal</keyword>
<keyword evidence="9" id="KW-1185">Reference proteome</keyword>
<dbReference type="AlphaFoldDB" id="A0A1G7HUK5"/>
<protein>
    <submittedName>
        <fullName evidence="8">Starch-binding associating with outer membrane</fullName>
    </submittedName>
</protein>
<comment type="similarity">
    <text evidence="2">Belongs to the SusD family.</text>
</comment>
<dbReference type="Gene3D" id="1.25.40.390">
    <property type="match status" value="1"/>
</dbReference>
<dbReference type="GO" id="GO:0009279">
    <property type="term" value="C:cell outer membrane"/>
    <property type="evidence" value="ECO:0007669"/>
    <property type="project" value="UniProtKB-SubCell"/>
</dbReference>
<dbReference type="STRING" id="641691.SAMN05421636_11056"/>
<evidence type="ECO:0000313" key="8">
    <source>
        <dbReference type="EMBL" id="SDF04142.1"/>
    </source>
</evidence>
<evidence type="ECO:0000313" key="9">
    <source>
        <dbReference type="Proteomes" id="UP000199109"/>
    </source>
</evidence>
<dbReference type="OrthoDB" id="5694214at2"/>
<evidence type="ECO:0000256" key="5">
    <source>
        <dbReference type="ARBA" id="ARBA00023237"/>
    </source>
</evidence>
<name>A0A1G7HUK5_9FLAO</name>
<comment type="subcellular location">
    <subcellularLocation>
        <location evidence="1">Cell outer membrane</location>
    </subcellularLocation>
</comment>
<organism evidence="8 9">
    <name type="scientific">Pricia antarctica</name>
    <dbReference type="NCBI Taxonomy" id="641691"/>
    <lineage>
        <taxon>Bacteria</taxon>
        <taxon>Pseudomonadati</taxon>
        <taxon>Bacteroidota</taxon>
        <taxon>Flavobacteriia</taxon>
        <taxon>Flavobacteriales</taxon>
        <taxon>Flavobacteriaceae</taxon>
        <taxon>Pricia</taxon>
    </lineage>
</organism>
<dbReference type="InterPro" id="IPR011990">
    <property type="entry name" value="TPR-like_helical_dom_sf"/>
</dbReference>